<comment type="subcellular location">
    <subcellularLocation>
        <location evidence="2 11">Cell inner membrane</location>
        <topology evidence="2 11">Single-pass type II membrane protein</topology>
        <orientation evidence="2 11">Periplasmic side</orientation>
    </subcellularLocation>
</comment>
<dbReference type="FunFam" id="2.60.370.10:FF:000001">
    <property type="entry name" value="COX11 cytochrome c oxidase assembly homolog"/>
    <property type="match status" value="1"/>
</dbReference>
<keyword evidence="7 11" id="KW-0735">Signal-anchor</keyword>
<keyword evidence="10 11" id="KW-0472">Membrane</keyword>
<feature type="transmembrane region" description="Helical" evidence="13">
    <location>
        <begin position="32"/>
        <end position="54"/>
    </location>
</feature>
<dbReference type="SUPFAM" id="SSF110111">
    <property type="entry name" value="Ctag/Cox11"/>
    <property type="match status" value="1"/>
</dbReference>
<organism evidence="14 15">
    <name type="scientific">Allorhizobium terrae</name>
    <dbReference type="NCBI Taxonomy" id="1848972"/>
    <lineage>
        <taxon>Bacteria</taxon>
        <taxon>Pseudomonadati</taxon>
        <taxon>Pseudomonadota</taxon>
        <taxon>Alphaproteobacteria</taxon>
        <taxon>Hyphomicrobiales</taxon>
        <taxon>Rhizobiaceae</taxon>
        <taxon>Rhizobium/Agrobacterium group</taxon>
        <taxon>Allorhizobium</taxon>
    </lineage>
</organism>
<evidence type="ECO:0000256" key="3">
    <source>
        <dbReference type="ARBA" id="ARBA00009620"/>
    </source>
</evidence>
<evidence type="ECO:0000256" key="9">
    <source>
        <dbReference type="ARBA" id="ARBA00023008"/>
    </source>
</evidence>
<dbReference type="RefSeq" id="WP_190235738.1">
    <property type="nucleotide sequence ID" value="NZ_SSOA01000003.1"/>
</dbReference>
<dbReference type="PANTHER" id="PTHR21320:SF3">
    <property type="entry name" value="CYTOCHROME C OXIDASE ASSEMBLY PROTEIN COX11, MITOCHONDRIAL-RELATED"/>
    <property type="match status" value="1"/>
</dbReference>
<dbReference type="Gene3D" id="2.60.370.10">
    <property type="entry name" value="Ctag/Cox11"/>
    <property type="match status" value="1"/>
</dbReference>
<comment type="similarity">
    <text evidence="3 11">Belongs to the COX11/CtaG family.</text>
</comment>
<evidence type="ECO:0000256" key="12">
    <source>
        <dbReference type="SAM" id="MobiDB-lite"/>
    </source>
</evidence>
<accession>A0A4S3ZYH5</accession>
<keyword evidence="9 11" id="KW-0186">Copper</keyword>
<feature type="topological domain" description="Periplasmic" evidence="11">
    <location>
        <begin position="51"/>
        <end position="216"/>
    </location>
</feature>
<keyword evidence="15" id="KW-1185">Reference proteome</keyword>
<dbReference type="PIRSF" id="PIRSF005413">
    <property type="entry name" value="COX11"/>
    <property type="match status" value="1"/>
</dbReference>
<dbReference type="GO" id="GO:0005886">
    <property type="term" value="C:plasma membrane"/>
    <property type="evidence" value="ECO:0007669"/>
    <property type="project" value="UniProtKB-SubCell"/>
</dbReference>
<keyword evidence="5 11" id="KW-1003">Cell membrane</keyword>
<comment type="caution">
    <text evidence="14">The sequence shown here is derived from an EMBL/GenBank/DDBJ whole genome shotgun (WGS) entry which is preliminary data.</text>
</comment>
<feature type="region of interest" description="Disordered" evidence="12">
    <location>
        <begin position="1"/>
        <end position="24"/>
    </location>
</feature>
<evidence type="ECO:0000256" key="1">
    <source>
        <dbReference type="ARBA" id="ARBA00004007"/>
    </source>
</evidence>
<evidence type="ECO:0000256" key="10">
    <source>
        <dbReference type="ARBA" id="ARBA00023136"/>
    </source>
</evidence>
<proteinExistence type="inferred from homology"/>
<dbReference type="PANTHER" id="PTHR21320">
    <property type="entry name" value="CYTOCHROME C OXIDASE ASSEMBLY PROTEIN COX11-RELATED"/>
    <property type="match status" value="1"/>
</dbReference>
<evidence type="ECO:0000256" key="8">
    <source>
        <dbReference type="ARBA" id="ARBA00022989"/>
    </source>
</evidence>
<protein>
    <recommendedName>
        <fullName evidence="4 11">Cytochrome c oxidase assembly protein CtaG</fullName>
    </recommendedName>
</protein>
<keyword evidence="11" id="KW-0997">Cell inner membrane</keyword>
<dbReference type="GO" id="GO:0008535">
    <property type="term" value="P:respiratory chain complex IV assembly"/>
    <property type="evidence" value="ECO:0007669"/>
    <property type="project" value="UniProtKB-UniRule"/>
</dbReference>
<dbReference type="Pfam" id="PF04442">
    <property type="entry name" value="CtaG_Cox11"/>
    <property type="match status" value="1"/>
</dbReference>
<evidence type="ECO:0000256" key="11">
    <source>
        <dbReference type="HAMAP-Rule" id="MF_00155"/>
    </source>
</evidence>
<evidence type="ECO:0000256" key="13">
    <source>
        <dbReference type="SAM" id="Phobius"/>
    </source>
</evidence>
<name>A0A4S3ZYH5_9HYPH</name>
<evidence type="ECO:0000256" key="7">
    <source>
        <dbReference type="ARBA" id="ARBA00022968"/>
    </source>
</evidence>
<sequence>MTHSGGDDSLEDGKKTEGSPAEGKGERKNLTVFFACLAFVGCAVGMSFAAVPFYRMYCQLTGYNGTTQRVEQASSVILDRKINVTFDANVSPGLNWDFKSPPASVSPRIGETTQVNFSVTNRSPYPTKGQAVFNVTPMEAAVYFNKIECFCFTETTLQPGQTLEMPVVFYVDPDIAKEPETKGIGTVTLSYTFYPHASEKPVAALPTSAEKSAPKL</sequence>
<dbReference type="Proteomes" id="UP000310754">
    <property type="component" value="Unassembled WGS sequence"/>
</dbReference>
<dbReference type="EMBL" id="SSOA01000003">
    <property type="protein sequence ID" value="THF51001.1"/>
    <property type="molecule type" value="Genomic_DNA"/>
</dbReference>
<dbReference type="GO" id="GO:0005507">
    <property type="term" value="F:copper ion binding"/>
    <property type="evidence" value="ECO:0007669"/>
    <property type="project" value="InterPro"/>
</dbReference>
<evidence type="ECO:0000256" key="2">
    <source>
        <dbReference type="ARBA" id="ARBA00004382"/>
    </source>
</evidence>
<dbReference type="InterPro" id="IPR023471">
    <property type="entry name" value="CtaG/Cox11_dom_sf"/>
</dbReference>
<evidence type="ECO:0000313" key="14">
    <source>
        <dbReference type="EMBL" id="THF51001.1"/>
    </source>
</evidence>
<dbReference type="InterPro" id="IPR007533">
    <property type="entry name" value="Cyt_c_oxidase_assmbl_CtaG"/>
</dbReference>
<evidence type="ECO:0000256" key="6">
    <source>
        <dbReference type="ARBA" id="ARBA00022692"/>
    </source>
</evidence>
<dbReference type="HAMAP" id="MF_00155">
    <property type="entry name" value="CtaG"/>
    <property type="match status" value="1"/>
</dbReference>
<evidence type="ECO:0000256" key="5">
    <source>
        <dbReference type="ARBA" id="ARBA00022475"/>
    </source>
</evidence>
<feature type="topological domain" description="Cytoplasmic" evidence="11">
    <location>
        <begin position="1"/>
        <end position="27"/>
    </location>
</feature>
<evidence type="ECO:0000256" key="4">
    <source>
        <dbReference type="ARBA" id="ARBA00015384"/>
    </source>
</evidence>
<gene>
    <name evidence="11" type="primary">ctaG</name>
    <name evidence="14" type="ORF">E6C51_09275</name>
</gene>
<reference evidence="14 15" key="1">
    <citation type="submission" date="2019-04" db="EMBL/GenBank/DDBJ databases">
        <title>Rhizobium terrae sp. nov., isolated from a paddy soil.</title>
        <authorList>
            <person name="Lin S.-Y."/>
            <person name="Hameed A."/>
            <person name="Huang H.-I."/>
            <person name="Young C.-C."/>
        </authorList>
    </citation>
    <scope>NUCLEOTIDE SEQUENCE [LARGE SCALE GENOMIC DNA]</scope>
    <source>
        <strain evidence="14 15">CC-HIH110</strain>
    </source>
</reference>
<dbReference type="NCBIfam" id="NF003465">
    <property type="entry name" value="PRK05089.1"/>
    <property type="match status" value="1"/>
</dbReference>
<dbReference type="AlphaFoldDB" id="A0A4S3ZYH5"/>
<keyword evidence="8 11" id="KW-1133">Transmembrane helix</keyword>
<feature type="compositionally biased region" description="Basic and acidic residues" evidence="12">
    <location>
        <begin position="11"/>
        <end position="24"/>
    </location>
</feature>
<comment type="function">
    <text evidence="1 11">Exerts its effect at some terminal stage of cytochrome c oxidase synthesis, probably by being involved in the insertion of the copper B into subunit I.</text>
</comment>
<evidence type="ECO:0000313" key="15">
    <source>
        <dbReference type="Proteomes" id="UP000310754"/>
    </source>
</evidence>
<keyword evidence="6 11" id="KW-0812">Transmembrane</keyword>